<evidence type="ECO:0000256" key="1">
    <source>
        <dbReference type="SAM" id="Phobius"/>
    </source>
</evidence>
<name>A0A1X0IHQ1_9MYCO</name>
<dbReference type="STRING" id="590652.BST39_00740"/>
<keyword evidence="1" id="KW-0472">Membrane</keyword>
<evidence type="ECO:0000313" key="3">
    <source>
        <dbReference type="Proteomes" id="UP000192513"/>
    </source>
</evidence>
<dbReference type="EMBL" id="MVIE01000001">
    <property type="protein sequence ID" value="ORB46391.1"/>
    <property type="molecule type" value="Genomic_DNA"/>
</dbReference>
<dbReference type="RefSeq" id="WP_083167099.1">
    <property type="nucleotide sequence ID" value="NZ_AP022619.1"/>
</dbReference>
<dbReference type="OrthoDB" id="3482508at2"/>
<comment type="caution">
    <text evidence="2">The sequence shown here is derived from an EMBL/GenBank/DDBJ whole genome shotgun (WGS) entry which is preliminary data.</text>
</comment>
<accession>A0A1X0IHQ1</accession>
<dbReference type="AlphaFoldDB" id="A0A1X0IHQ1"/>
<dbReference type="Proteomes" id="UP000192513">
    <property type="component" value="Unassembled WGS sequence"/>
</dbReference>
<evidence type="ECO:0000313" key="2">
    <source>
        <dbReference type="EMBL" id="ORB46391.1"/>
    </source>
</evidence>
<feature type="transmembrane region" description="Helical" evidence="1">
    <location>
        <begin position="16"/>
        <end position="35"/>
    </location>
</feature>
<keyword evidence="3" id="KW-1185">Reference proteome</keyword>
<protein>
    <submittedName>
        <fullName evidence="2">Uncharacterized protein</fullName>
    </submittedName>
</protein>
<keyword evidence="1" id="KW-0812">Transmembrane</keyword>
<proteinExistence type="predicted"/>
<sequence>MTDTMTRRSERGREQCVAVIVAVIGVAHFFVPRFFDPINRLGFAEHARMFTYINGAIETTIGVMMANPRMSRQLTIVSACYVIHLTTNIVRNQVRIRRGGSQGSGWLG</sequence>
<gene>
    <name evidence="2" type="ORF">BST39_00740</name>
</gene>
<reference evidence="2 3" key="1">
    <citation type="submission" date="2017-02" db="EMBL/GenBank/DDBJ databases">
        <title>The new phylogeny of genus Mycobacterium.</title>
        <authorList>
            <person name="Tortoli E."/>
            <person name="Trovato A."/>
            <person name="Cirillo D.M."/>
        </authorList>
    </citation>
    <scope>NUCLEOTIDE SEQUENCE [LARGE SCALE GENOMIC DNA]</scope>
    <source>
        <strain evidence="2 3">DSM 45000</strain>
    </source>
</reference>
<keyword evidence="1" id="KW-1133">Transmembrane helix</keyword>
<organism evidence="2 3">
    <name type="scientific">Mycobacterium paraseoulense</name>
    <dbReference type="NCBI Taxonomy" id="590652"/>
    <lineage>
        <taxon>Bacteria</taxon>
        <taxon>Bacillati</taxon>
        <taxon>Actinomycetota</taxon>
        <taxon>Actinomycetes</taxon>
        <taxon>Mycobacteriales</taxon>
        <taxon>Mycobacteriaceae</taxon>
        <taxon>Mycobacterium</taxon>
    </lineage>
</organism>